<feature type="domain" description="Response regulatory" evidence="11">
    <location>
        <begin position="870"/>
        <end position="986"/>
    </location>
</feature>
<comment type="catalytic activity">
    <reaction evidence="1">
        <text>ATP + protein L-histidine = ADP + protein N-phospho-L-histidine.</text>
        <dbReference type="EC" id="2.7.13.3"/>
    </reaction>
</comment>
<evidence type="ECO:0000256" key="4">
    <source>
        <dbReference type="ARBA" id="ARBA00022679"/>
    </source>
</evidence>
<keyword evidence="8" id="KW-0175">Coiled coil</keyword>
<evidence type="ECO:0000256" key="1">
    <source>
        <dbReference type="ARBA" id="ARBA00000085"/>
    </source>
</evidence>
<dbReference type="SMART" id="SM00065">
    <property type="entry name" value="GAF"/>
    <property type="match status" value="1"/>
</dbReference>
<dbReference type="Pfam" id="PF02518">
    <property type="entry name" value="HATPase_c"/>
    <property type="match status" value="1"/>
</dbReference>
<dbReference type="EMBL" id="JAPDDT010000019">
    <property type="protein sequence ID" value="MCW1926002.1"/>
    <property type="molecule type" value="Genomic_DNA"/>
</dbReference>
<accession>A0ABT3GR88</accession>
<dbReference type="InterPro" id="IPR011006">
    <property type="entry name" value="CheY-like_superfamily"/>
</dbReference>
<dbReference type="SUPFAM" id="SSF47384">
    <property type="entry name" value="Homodimeric domain of signal transducing histidine kinase"/>
    <property type="match status" value="1"/>
</dbReference>
<dbReference type="SMART" id="SM00388">
    <property type="entry name" value="HisKA"/>
    <property type="match status" value="1"/>
</dbReference>
<dbReference type="Gene3D" id="1.10.287.130">
    <property type="match status" value="1"/>
</dbReference>
<keyword evidence="9" id="KW-1133">Transmembrane helix</keyword>
<feature type="domain" description="Response regulatory" evidence="11">
    <location>
        <begin position="748"/>
        <end position="861"/>
    </location>
</feature>
<dbReference type="CDD" id="cd16922">
    <property type="entry name" value="HATPase_EvgS-ArcB-TorS-like"/>
    <property type="match status" value="1"/>
</dbReference>
<dbReference type="SMART" id="SM00448">
    <property type="entry name" value="REC"/>
    <property type="match status" value="3"/>
</dbReference>
<dbReference type="Pfam" id="PF00512">
    <property type="entry name" value="HisKA"/>
    <property type="match status" value="1"/>
</dbReference>
<dbReference type="InterPro" id="IPR001789">
    <property type="entry name" value="Sig_transdc_resp-reg_receiver"/>
</dbReference>
<dbReference type="PANTHER" id="PTHR45339:SF1">
    <property type="entry name" value="HYBRID SIGNAL TRANSDUCTION HISTIDINE KINASE J"/>
    <property type="match status" value="1"/>
</dbReference>
<comment type="caution">
    <text evidence="12">The sequence shown here is derived from an EMBL/GenBank/DDBJ whole genome shotgun (WGS) entry which is preliminary data.</text>
</comment>
<evidence type="ECO:0000256" key="2">
    <source>
        <dbReference type="ARBA" id="ARBA00012438"/>
    </source>
</evidence>
<dbReference type="InterPro" id="IPR005467">
    <property type="entry name" value="His_kinase_dom"/>
</dbReference>
<keyword evidence="13" id="KW-1185">Reference proteome</keyword>
<dbReference type="InterPro" id="IPR036890">
    <property type="entry name" value="HATPase_C_sf"/>
</dbReference>
<dbReference type="Proteomes" id="UP001320876">
    <property type="component" value="Unassembled WGS sequence"/>
</dbReference>
<dbReference type="Pfam" id="PF13185">
    <property type="entry name" value="GAF_2"/>
    <property type="match status" value="1"/>
</dbReference>
<keyword evidence="3 7" id="KW-0597">Phosphoprotein</keyword>
<dbReference type="CDD" id="cd19410">
    <property type="entry name" value="HK9-like_sensor"/>
    <property type="match status" value="1"/>
</dbReference>
<reference evidence="12 13" key="1">
    <citation type="submission" date="2022-10" db="EMBL/GenBank/DDBJ databases">
        <title>Luteolibacter arcticus strain CCTCC AB 2014275, whole genome shotgun sequencing project.</title>
        <authorList>
            <person name="Zhao G."/>
            <person name="Shen L."/>
        </authorList>
    </citation>
    <scope>NUCLEOTIDE SEQUENCE [LARGE SCALE GENOMIC DNA]</scope>
    <source>
        <strain evidence="12 13">CCTCC AB 2014275</strain>
    </source>
</reference>
<evidence type="ECO:0000256" key="9">
    <source>
        <dbReference type="SAM" id="Phobius"/>
    </source>
</evidence>
<feature type="domain" description="Response regulatory" evidence="11">
    <location>
        <begin position="1016"/>
        <end position="1134"/>
    </location>
</feature>
<dbReference type="Gene3D" id="3.30.450.40">
    <property type="match status" value="1"/>
</dbReference>
<dbReference type="Gene3D" id="3.40.50.2300">
    <property type="match status" value="3"/>
</dbReference>
<keyword evidence="9" id="KW-0812">Transmembrane</keyword>
<dbReference type="EC" id="2.7.13.3" evidence="2"/>
<dbReference type="InterPro" id="IPR007891">
    <property type="entry name" value="CHASE3"/>
</dbReference>
<dbReference type="CDD" id="cd00082">
    <property type="entry name" value="HisKA"/>
    <property type="match status" value="1"/>
</dbReference>
<protein>
    <recommendedName>
        <fullName evidence="2">histidine kinase</fullName>
        <ecNumber evidence="2">2.7.13.3</ecNumber>
    </recommendedName>
</protein>
<feature type="coiled-coil region" evidence="8">
    <location>
        <begin position="386"/>
        <end position="476"/>
    </location>
</feature>
<dbReference type="CDD" id="cd00156">
    <property type="entry name" value="REC"/>
    <property type="match status" value="1"/>
</dbReference>
<keyword evidence="5" id="KW-0418">Kinase</keyword>
<proteinExistence type="predicted"/>
<evidence type="ECO:0000313" key="13">
    <source>
        <dbReference type="Proteomes" id="UP001320876"/>
    </source>
</evidence>
<evidence type="ECO:0000256" key="6">
    <source>
        <dbReference type="ARBA" id="ARBA00023012"/>
    </source>
</evidence>
<dbReference type="SUPFAM" id="SSF55781">
    <property type="entry name" value="GAF domain-like"/>
    <property type="match status" value="1"/>
</dbReference>
<evidence type="ECO:0000256" key="3">
    <source>
        <dbReference type="ARBA" id="ARBA00022553"/>
    </source>
</evidence>
<feature type="transmembrane region" description="Helical" evidence="9">
    <location>
        <begin position="22"/>
        <end position="42"/>
    </location>
</feature>
<name>A0ABT3GR88_9BACT</name>
<dbReference type="PROSITE" id="PS50109">
    <property type="entry name" value="HIS_KIN"/>
    <property type="match status" value="1"/>
</dbReference>
<dbReference type="SUPFAM" id="SSF52172">
    <property type="entry name" value="CheY-like"/>
    <property type="match status" value="3"/>
</dbReference>
<keyword evidence="6" id="KW-0902">Two-component regulatory system</keyword>
<dbReference type="PROSITE" id="PS50110">
    <property type="entry name" value="RESPONSE_REGULATORY"/>
    <property type="match status" value="3"/>
</dbReference>
<dbReference type="PANTHER" id="PTHR45339">
    <property type="entry name" value="HYBRID SIGNAL TRANSDUCTION HISTIDINE KINASE J"/>
    <property type="match status" value="1"/>
</dbReference>
<sequence>MPNTPPSPSASPTQTKSAQGRLPLYVGLAAALLFFIASGYNAQRKTEALRQGFREVTRTHDVITALETVVTLMKDAETGQRGFVITGDEAYLQPYHAALRSLETKMEELRDLAEESDVQKRFFSDVEVLVAAKLSELAEVMTLRRSDGFEAARALVVTNRGKQTMDDLRAKIAEMEDEENRVRQLRIAGMEEAHRVALANGIATPILGIVLSIIVASLLRHTMVQRQRQQWLQTGRLELAEAISGERTLDSLAEGVLGFLTRYVGAHAGAFFARREGHFKRVAMTGVPLDAGVPEQFATGEGLLGRAVVEKTPQRIDDVPENYLTVGSALGQGRPRHLLILPASTDNLVNAVVELGFLHTLDEKKQEFLRQISELIGVAVKSALYREHLQALLSETQQQSEELQAQSEELRVSNEELEEQGRALRESQARLELQQVEMEQTNAQLEEQAQTLEDQKDQLQRSKDALESQARIVEQASRYKSDFLANMSHELRTPLNSSLILAKLLGDNRAGNLNEEQVKYARTIESAGNDLLELINDVLDLAKIEAGHMVIKPAAVKPAELVAGLRATFEPIATERSLHLTMEVSPGTPDYFVTDSQRLVQILKNLLSNALKFTEKGSVSLTVKPAGQGKIAFAVQDTGIGIAPEQQRLIFEPFQQADSTTERKYGGTGLGLSISRELTRLLGGEMTLVSEPGHGSTFSVIVPAVHSGPMVVETTYPLPEPAPTKARDTIVTVQLPDDRDALAAGDRVIMVVDDDEKFAQILADLAHEMGFRCLIAPTAKDALDLARQHRPGAVVLDIGLPDDSGLFVLEQLKGDPLTRHIPVHVVSGSDYMQTARALGAAGYMLKPVKREQLVDAFRQLESRFTRKMQRILVVEDDPVQADAMQKLLGSAEVETIAARTAAECLQRLKESTFDCMVLDLSLPDSTGFELLETLSTEDIYSFPPVIVYTGRELDPDEEQRLRRYSRSIIIKGAKSPERLLDEVSLFLHQVVADLPPEKQRILAQSPNRDAALEGRQILIVEDDVRNIFALTRLLEGRGVKLQIARNGREALAALDRNHPPIDLVLMDIMMPEMDGFTAMREIRKRPELNRLPIIALTAKAMKDDQEQCLAAGANDYLSKPLDVEKLLSLIRVWMPR</sequence>
<dbReference type="InterPro" id="IPR003661">
    <property type="entry name" value="HisK_dim/P_dom"/>
</dbReference>
<dbReference type="InterPro" id="IPR003594">
    <property type="entry name" value="HATPase_dom"/>
</dbReference>
<keyword evidence="4" id="KW-0808">Transferase</keyword>
<feature type="modified residue" description="4-aspartylphosphate" evidence="7">
    <location>
        <position position="797"/>
    </location>
</feature>
<gene>
    <name evidence="12" type="ORF">OKA05_25815</name>
</gene>
<evidence type="ECO:0000259" key="11">
    <source>
        <dbReference type="PROSITE" id="PS50110"/>
    </source>
</evidence>
<keyword evidence="9" id="KW-0472">Membrane</keyword>
<dbReference type="SMART" id="SM00387">
    <property type="entry name" value="HATPase_c"/>
    <property type="match status" value="1"/>
</dbReference>
<dbReference type="PRINTS" id="PR00344">
    <property type="entry name" value="BCTRLSENSOR"/>
</dbReference>
<dbReference type="InterPro" id="IPR004358">
    <property type="entry name" value="Sig_transdc_His_kin-like_C"/>
</dbReference>
<feature type="coiled-coil region" evidence="8">
    <location>
        <begin position="158"/>
        <end position="188"/>
    </location>
</feature>
<evidence type="ECO:0000256" key="7">
    <source>
        <dbReference type="PROSITE-ProRule" id="PRU00169"/>
    </source>
</evidence>
<evidence type="ECO:0000256" key="8">
    <source>
        <dbReference type="SAM" id="Coils"/>
    </source>
</evidence>
<dbReference type="SUPFAM" id="SSF55874">
    <property type="entry name" value="ATPase domain of HSP90 chaperone/DNA topoisomerase II/histidine kinase"/>
    <property type="match status" value="1"/>
</dbReference>
<feature type="domain" description="Histidine kinase" evidence="10">
    <location>
        <begin position="486"/>
        <end position="706"/>
    </location>
</feature>
<organism evidence="12 13">
    <name type="scientific">Luteolibacter arcticus</name>
    <dbReference type="NCBI Taxonomy" id="1581411"/>
    <lineage>
        <taxon>Bacteria</taxon>
        <taxon>Pseudomonadati</taxon>
        <taxon>Verrucomicrobiota</taxon>
        <taxon>Verrucomicrobiia</taxon>
        <taxon>Verrucomicrobiales</taxon>
        <taxon>Verrucomicrobiaceae</taxon>
        <taxon>Luteolibacter</taxon>
    </lineage>
</organism>
<dbReference type="CDD" id="cd17546">
    <property type="entry name" value="REC_hyHK_CKI1_RcsC-like"/>
    <property type="match status" value="1"/>
</dbReference>
<dbReference type="Gene3D" id="3.30.565.10">
    <property type="entry name" value="Histidine kinase-like ATPase, C-terminal domain"/>
    <property type="match status" value="1"/>
</dbReference>
<feature type="transmembrane region" description="Helical" evidence="9">
    <location>
        <begin position="196"/>
        <end position="219"/>
    </location>
</feature>
<dbReference type="Pfam" id="PF05227">
    <property type="entry name" value="CHASE3"/>
    <property type="match status" value="1"/>
</dbReference>
<dbReference type="InterPro" id="IPR003018">
    <property type="entry name" value="GAF"/>
</dbReference>
<dbReference type="Pfam" id="PF00072">
    <property type="entry name" value="Response_reg"/>
    <property type="match status" value="3"/>
</dbReference>
<feature type="modified residue" description="4-aspartylphosphate" evidence="7">
    <location>
        <position position="919"/>
    </location>
</feature>
<feature type="modified residue" description="4-aspartylphosphate" evidence="7">
    <location>
        <position position="1067"/>
    </location>
</feature>
<dbReference type="RefSeq" id="WP_264490110.1">
    <property type="nucleotide sequence ID" value="NZ_JAPDDT010000019.1"/>
</dbReference>
<evidence type="ECO:0000256" key="5">
    <source>
        <dbReference type="ARBA" id="ARBA00022777"/>
    </source>
</evidence>
<evidence type="ECO:0000313" key="12">
    <source>
        <dbReference type="EMBL" id="MCW1926002.1"/>
    </source>
</evidence>
<dbReference type="InterPro" id="IPR029016">
    <property type="entry name" value="GAF-like_dom_sf"/>
</dbReference>
<evidence type="ECO:0000259" key="10">
    <source>
        <dbReference type="PROSITE" id="PS50109"/>
    </source>
</evidence>
<dbReference type="InterPro" id="IPR036097">
    <property type="entry name" value="HisK_dim/P_sf"/>
</dbReference>